<evidence type="ECO:0000256" key="15">
    <source>
        <dbReference type="ARBA" id="ARBA00022870"/>
    </source>
</evidence>
<evidence type="ECO:0000256" key="1">
    <source>
        <dbReference type="ARBA" id="ARBA00001946"/>
    </source>
</evidence>
<evidence type="ECO:0000256" key="13">
    <source>
        <dbReference type="ARBA" id="ARBA00022813"/>
    </source>
</evidence>
<dbReference type="InterPro" id="IPR024769">
    <property type="entry name" value="TcdA/TcdB_pore_forming"/>
</dbReference>
<keyword evidence="10" id="KW-0677">Repeat</keyword>
<evidence type="ECO:0000256" key="6">
    <source>
        <dbReference type="ARBA" id="ARBA00022656"/>
    </source>
</evidence>
<keyword evidence="12" id="KW-0788">Thiol protease</keyword>
<evidence type="ECO:0000256" key="20">
    <source>
        <dbReference type="ARBA" id="ARBA00023586"/>
    </source>
</evidence>
<dbReference type="Gene3D" id="3.40.50.11050">
    <property type="match status" value="1"/>
</dbReference>
<proteinExistence type="predicted"/>
<evidence type="ECO:0000256" key="14">
    <source>
        <dbReference type="ARBA" id="ARBA00022842"/>
    </source>
</evidence>
<comment type="caution">
    <text evidence="22">The sequence shown here is derived from an EMBL/GenBank/DDBJ whole genome shotgun (WGS) entry which is preliminary data.</text>
</comment>
<keyword evidence="9" id="KW-0479">Metal-binding</keyword>
<dbReference type="RefSeq" id="WP_049678809.1">
    <property type="nucleotide sequence ID" value="NZ_CABMMJ010000006.1"/>
</dbReference>
<keyword evidence="11" id="KW-0378">Hydrolase</keyword>
<dbReference type="Pfam" id="PF12919">
    <property type="entry name" value="TcdA_TcdB"/>
    <property type="match status" value="1"/>
</dbReference>
<feature type="domain" description="Peptidase C80" evidence="21">
    <location>
        <begin position="546"/>
        <end position="754"/>
    </location>
</feature>
<evidence type="ECO:0000313" key="22">
    <source>
        <dbReference type="EMBL" id="CNI24875.1"/>
    </source>
</evidence>
<dbReference type="InterPro" id="IPR020974">
    <property type="entry name" value="CPD_dom"/>
</dbReference>
<name>A0AA36PMN3_YERMO</name>
<evidence type="ECO:0000256" key="19">
    <source>
        <dbReference type="ARBA" id="ARBA00023200"/>
    </source>
</evidence>
<evidence type="ECO:0000256" key="16">
    <source>
        <dbReference type="ARBA" id="ARBA00023026"/>
    </source>
</evidence>
<evidence type="ECO:0000256" key="9">
    <source>
        <dbReference type="ARBA" id="ARBA00022723"/>
    </source>
</evidence>
<dbReference type="GO" id="GO:0006508">
    <property type="term" value="P:proteolysis"/>
    <property type="evidence" value="ECO:0007669"/>
    <property type="project" value="UniProtKB-KW"/>
</dbReference>
<evidence type="ECO:0000259" key="21">
    <source>
        <dbReference type="PROSITE" id="PS51771"/>
    </source>
</evidence>
<dbReference type="GO" id="GO:0008289">
    <property type="term" value="F:lipid binding"/>
    <property type="evidence" value="ECO:0007669"/>
    <property type="project" value="UniProtKB-KW"/>
</dbReference>
<dbReference type="Pfam" id="PF11713">
    <property type="entry name" value="Peptidase_C80"/>
    <property type="match status" value="1"/>
</dbReference>
<dbReference type="InterPro" id="IPR038383">
    <property type="entry name" value="CPD_dom_sf"/>
</dbReference>
<dbReference type="Gene3D" id="3.90.550.20">
    <property type="match status" value="1"/>
</dbReference>
<gene>
    <name evidence="22" type="primary">toxA</name>
    <name evidence="22" type="ORF">ERS008502_02691</name>
</gene>
<keyword evidence="13" id="KW-0068">Autocatalytic cleavage</keyword>
<dbReference type="GO" id="GO:0090729">
    <property type="term" value="F:toxin activity"/>
    <property type="evidence" value="ECO:0007669"/>
    <property type="project" value="UniProtKB-KW"/>
</dbReference>
<evidence type="ECO:0000256" key="7">
    <source>
        <dbReference type="ARBA" id="ARBA00022670"/>
    </source>
</evidence>
<dbReference type="PROSITE" id="PS51771">
    <property type="entry name" value="CGT_MARTX_CPD"/>
    <property type="match status" value="1"/>
</dbReference>
<dbReference type="InterPro" id="IPR024770">
    <property type="entry name" value="TcdA/TcdB_cat"/>
</dbReference>
<evidence type="ECO:0000256" key="18">
    <source>
        <dbReference type="ARBA" id="ARBA00023136"/>
    </source>
</evidence>
<keyword evidence="14" id="KW-0460">Magnesium</keyword>
<keyword evidence="18" id="KW-0472">Membrane</keyword>
<evidence type="ECO:0000256" key="4">
    <source>
        <dbReference type="ARBA" id="ARBA00022511"/>
    </source>
</evidence>
<evidence type="ECO:0000256" key="10">
    <source>
        <dbReference type="ARBA" id="ARBA00022737"/>
    </source>
</evidence>
<evidence type="ECO:0000256" key="17">
    <source>
        <dbReference type="ARBA" id="ARBA00023121"/>
    </source>
</evidence>
<dbReference type="GO" id="GO:0016757">
    <property type="term" value="F:glycosyltransferase activity"/>
    <property type="evidence" value="ECO:0007669"/>
    <property type="project" value="InterPro"/>
</dbReference>
<evidence type="ECO:0000256" key="11">
    <source>
        <dbReference type="ARBA" id="ARBA00022801"/>
    </source>
</evidence>
<evidence type="ECO:0000313" key="23">
    <source>
        <dbReference type="Proteomes" id="UP000040841"/>
    </source>
</evidence>
<dbReference type="Pfam" id="PF12920">
    <property type="entry name" value="TcdA_TcdB_pore"/>
    <property type="match status" value="1"/>
</dbReference>
<evidence type="ECO:0000256" key="12">
    <source>
        <dbReference type="ARBA" id="ARBA00022807"/>
    </source>
</evidence>
<dbReference type="GO" id="GO:0005576">
    <property type="term" value="C:extracellular region"/>
    <property type="evidence" value="ECO:0007669"/>
    <property type="project" value="UniProtKB-SubCell"/>
</dbReference>
<comment type="cofactor">
    <cofactor evidence="1">
        <name>Mg(2+)</name>
        <dbReference type="ChEBI" id="CHEBI:18420"/>
    </cofactor>
</comment>
<evidence type="ECO:0000256" key="5">
    <source>
        <dbReference type="ARBA" id="ARBA00022525"/>
    </source>
</evidence>
<dbReference type="GO" id="GO:0044164">
    <property type="term" value="C:host cell cytosol"/>
    <property type="evidence" value="ECO:0007669"/>
    <property type="project" value="UniProtKB-SubCell"/>
</dbReference>
<sequence length="2001" mass="222493">MSTDLPKSNKNNNFITHNLHTVWIGGPLPDITKSYLKVWRDINPDYTHITWIDTDNKFVALYNNAVKELRENTLKQYLVGDSNATANDYYDQAVKIERGIRENVYLPHSNDIERIKTIKKIAGSLGDNKVQEYRTKIETIESSFVEMIDGQQGHYQHVSALFEQFSKMDNLRATALKQIYEREINDRGNLAAASDILRLVALQTQGGVYIDTDLLPLVDWDLLNETGDFPASENTTSEDIYSKKVYLEIEKYKKLPGSKTNNIRSGLSQGQIDKIQELTKGSQPFKQLNELSAAHFYSDNSYMGWTNAKLACNENNNFANALMDRVILNYNALDQFHELYSGKYDADEIYKIAIQISDEFGLDVAHEEVFIGSLTNYYRDSIVPERAQATATLYLTGPTMLSTVIENTEAVGNDIIKSETIASLYTVEETFSSWSISQFSQNSALYLDKLKFGIALNNEEKKMLRDECFDVITEKKEQATHLPDIAMKFLKDFNSFTESQLNLLIQAYEFSDKYIDLAKHAANQLGIEQWSPPAKDYFLTSTVSTEDNAANSFNYEKQLIIQLQGDQTSFLSAQALFAKHSKQSEWLQRRDGQINDIFTWSQDSSDYHNINTPLVLEKPGAVRITLVGHCDPLDDVTRFAGMNADQLGGMLGSVFDKIGTHTDQFHAIQLNLTGCSLLNSSLPLEQTLPGQLAFWMKNKADALGLDPEKVSVVAYEYPLRLVENGKKEIFVNSKWINKEVAAIKGMLNKTVLGWDNTNKELVKRPLTLPDITNTATAVDSTMKAYKQLGAESQQQLLELHEQTSQQLREALYQQKRPTEHSIEIEQKVIQALKLTNLSQEWNTAALELHASSGLDEHWHTSFTTRPLEQGHEVLFIHESTGEKKWINTEKEIFHTFGEQYQTLTTQLSNTLSFDPHTGEATAKPNVFEGDAVHTLNAAFLLQALMGQRPQLQGSSDALSWPMQLQNYVGLIQPTIGLAEDAVHLGGLVTQAIAGVELKPLAQTLSALHASPTLGAVMPALPGLLLDAANLTGIIAQLATTDNPIEIAVASTNLTMATLTTGVNVAALVTSFIPAAAGASAVLGIVAVPLAGIAAGLPALVEGFSTIAQSCEAAFKAFDFVQKGIENPTQLQNLTPKETNNPLLSLGSGAVVSIVDFQQNSVTYGNVTMIGTDPHSGSGHTRVGGFDSFFSGPNLDTKMKLDIYLGLGLSRKQQPVELSQAQLFYLPSGINKHYSFDYDFYSFHRGAKAPALRKLSEYYKREFLWHFNAFVSDYAVSHLTATLFSTQVQVLLDNHDRTLVIPTITEESSRNHLSYYIAGNGGKYTLVLPSKALRLEIAGSTSSDEHWTIDIESVLKSSTIEHDNVILGAVQPQVLRGMTITRTGITLGAQTIAFTSNPPKQLLLIAKLDESGVSLGVNVNLESGKQQSFLISYHDNGDSLKATTLTRLAHSLQLSGIVPLSINGQQGLLDSHGDMAVWQEDPTKNTFRLSQGTLSCVFTLPGTVQILANEQHILLAGSINLPQGIIKFITQPSYQASGFSHELQQLYCDDNAAVNALEPLLDMTFDTNTLINWLNSYAQHLYAAAAMQLGNSTVLSIKTHANKQFTFVYHSDTTTTGHFILNSANWSAKNCIFEYTRQFGSPVLIANANNMPELNLSAEDIDCRWCDVKTEMIMNINHPSASVTLPIQASRYPTVFIQTSESGSLTLTLSETDFFKERFQQVDADLVIQYGKSSIIKIANAINPNLQLRMNFTNKQDVTVNDIIISAIIDSEAIINTINQYFKLDDVVTALKREDGVISFTGLSGLCYEMRPFEFPQKMAYVFVIIGYQGNMSFVFPERQFFNYIPAVIRIANNQSVFNKKTELRLTRRSQHGPLYLMNDVLKFSDLDINYLIYRKYLTKLSDSQNHGNYIVLGEYSLDLSGLYATPQMTLDLIAALETMDVTALSQVISHWLVSLGQGVNESHHNAAIIGKNVEYIFNDAMIYSSGQTPILSWDSYEVLSH</sequence>
<keyword evidence="4" id="KW-1032">Host cell membrane</keyword>
<comment type="subcellular location">
    <subcellularLocation>
        <location evidence="2">Host cell membrane</location>
    </subcellularLocation>
    <subcellularLocation>
        <location evidence="20">Host cytoplasm</location>
        <location evidence="20">Host cytosol</location>
    </subcellularLocation>
    <subcellularLocation>
        <location evidence="3">Secreted</location>
    </subcellularLocation>
</comment>
<dbReference type="CDD" id="cd20502">
    <property type="entry name" value="C80_toxinA_B-like"/>
    <property type="match status" value="1"/>
</dbReference>
<dbReference type="GO" id="GO:0046872">
    <property type="term" value="F:metal ion binding"/>
    <property type="evidence" value="ECO:0007669"/>
    <property type="project" value="UniProtKB-KW"/>
</dbReference>
<keyword evidence="19" id="KW-1035">Host cytoplasm</keyword>
<keyword evidence="17" id="KW-0446">Lipid-binding</keyword>
<keyword evidence="6" id="KW-0800">Toxin</keyword>
<dbReference type="Proteomes" id="UP000040841">
    <property type="component" value="Unassembled WGS sequence"/>
</dbReference>
<keyword evidence="15" id="KW-1043">Host membrane</keyword>
<evidence type="ECO:0000256" key="8">
    <source>
        <dbReference type="ARBA" id="ARBA00022679"/>
    </source>
</evidence>
<dbReference type="EMBL" id="CQBM01000006">
    <property type="protein sequence ID" value="CNI24875.1"/>
    <property type="molecule type" value="Genomic_DNA"/>
</dbReference>
<keyword evidence="16" id="KW-0843">Virulence</keyword>
<accession>A0AA36PMN3</accession>
<keyword evidence="7" id="KW-0645">Protease</keyword>
<dbReference type="GO" id="GO:0020002">
    <property type="term" value="C:host cell plasma membrane"/>
    <property type="evidence" value="ECO:0007669"/>
    <property type="project" value="UniProtKB-SubCell"/>
</dbReference>
<evidence type="ECO:0000256" key="3">
    <source>
        <dbReference type="ARBA" id="ARBA00004613"/>
    </source>
</evidence>
<keyword evidence="8" id="KW-0808">Transferase</keyword>
<keyword evidence="5" id="KW-0964">Secreted</keyword>
<organism evidence="22 23">
    <name type="scientific">Yersinia mollaretii</name>
    <dbReference type="NCBI Taxonomy" id="33060"/>
    <lineage>
        <taxon>Bacteria</taxon>
        <taxon>Pseudomonadati</taxon>
        <taxon>Pseudomonadota</taxon>
        <taxon>Gammaproteobacteria</taxon>
        <taxon>Enterobacterales</taxon>
        <taxon>Yersiniaceae</taxon>
        <taxon>Yersinia</taxon>
    </lineage>
</organism>
<dbReference type="SUPFAM" id="SSF53448">
    <property type="entry name" value="Nucleotide-diphospho-sugar transferases"/>
    <property type="match status" value="1"/>
</dbReference>
<dbReference type="InterPro" id="IPR029044">
    <property type="entry name" value="Nucleotide-diphossugar_trans"/>
</dbReference>
<reference evidence="22 23" key="1">
    <citation type="submission" date="2015-03" db="EMBL/GenBank/DDBJ databases">
        <authorList>
            <consortium name="Pathogen Informatics"/>
            <person name="Murphy D."/>
        </authorList>
    </citation>
    <scope>NUCLEOTIDE SEQUENCE [LARGE SCALE GENOMIC DNA]</scope>
    <source>
        <strain evidence="22 23">FE82747</strain>
    </source>
</reference>
<protein>
    <submittedName>
        <fullName evidence="22">Toxin A</fullName>
    </submittedName>
</protein>
<dbReference type="GO" id="GO:0008234">
    <property type="term" value="F:cysteine-type peptidase activity"/>
    <property type="evidence" value="ECO:0007669"/>
    <property type="project" value="UniProtKB-KW"/>
</dbReference>
<evidence type="ECO:0000256" key="2">
    <source>
        <dbReference type="ARBA" id="ARBA00004165"/>
    </source>
</evidence>